<evidence type="ECO:0000313" key="3">
    <source>
        <dbReference type="Proteomes" id="UP000287651"/>
    </source>
</evidence>
<reference evidence="2 3" key="1">
    <citation type="journal article" date="2014" name="Agronomy (Basel)">
        <title>A Draft Genome Sequence for Ensete ventricosum, the Drought-Tolerant Tree Against Hunger.</title>
        <authorList>
            <person name="Harrison J."/>
            <person name="Moore K.A."/>
            <person name="Paszkiewicz K."/>
            <person name="Jones T."/>
            <person name="Grant M."/>
            <person name="Ambacheew D."/>
            <person name="Muzemil S."/>
            <person name="Studholme D.J."/>
        </authorList>
    </citation>
    <scope>NUCLEOTIDE SEQUENCE [LARGE SCALE GENOMIC DNA]</scope>
</reference>
<feature type="region of interest" description="Disordered" evidence="1">
    <location>
        <begin position="47"/>
        <end position="112"/>
    </location>
</feature>
<organism evidence="2 3">
    <name type="scientific">Ensete ventricosum</name>
    <name type="common">Abyssinian banana</name>
    <name type="synonym">Musa ensete</name>
    <dbReference type="NCBI Taxonomy" id="4639"/>
    <lineage>
        <taxon>Eukaryota</taxon>
        <taxon>Viridiplantae</taxon>
        <taxon>Streptophyta</taxon>
        <taxon>Embryophyta</taxon>
        <taxon>Tracheophyta</taxon>
        <taxon>Spermatophyta</taxon>
        <taxon>Magnoliopsida</taxon>
        <taxon>Liliopsida</taxon>
        <taxon>Zingiberales</taxon>
        <taxon>Musaceae</taxon>
        <taxon>Ensete</taxon>
    </lineage>
</organism>
<dbReference type="AlphaFoldDB" id="A0A426YJE1"/>
<evidence type="ECO:0000313" key="2">
    <source>
        <dbReference type="EMBL" id="RRT51881.1"/>
    </source>
</evidence>
<dbReference type="EMBL" id="AMZH03011985">
    <property type="protein sequence ID" value="RRT51881.1"/>
    <property type="molecule type" value="Genomic_DNA"/>
</dbReference>
<comment type="caution">
    <text evidence="2">The sequence shown here is derived from an EMBL/GenBank/DDBJ whole genome shotgun (WGS) entry which is preliminary data.</text>
</comment>
<protein>
    <submittedName>
        <fullName evidence="2">Uncharacterized protein</fullName>
    </submittedName>
</protein>
<name>A0A426YJE1_ENSVE</name>
<gene>
    <name evidence="2" type="ORF">B296_00013924</name>
</gene>
<feature type="compositionally biased region" description="Acidic residues" evidence="1">
    <location>
        <begin position="61"/>
        <end position="83"/>
    </location>
</feature>
<accession>A0A426YJE1</accession>
<dbReference type="Proteomes" id="UP000287651">
    <property type="component" value="Unassembled WGS sequence"/>
</dbReference>
<evidence type="ECO:0000256" key="1">
    <source>
        <dbReference type="SAM" id="MobiDB-lite"/>
    </source>
</evidence>
<sequence>MESWFPSPPSLELSTTSLAVLPLAFTRTVDTHRTLLFLSDIASTRNNKRTDGCVDSAGVDMEAEGYDDDGVEGEEDECVEDDGLSVGSHAAEVHRPVGAGRLQHEPRRQQHE</sequence>
<proteinExistence type="predicted"/>
<feature type="compositionally biased region" description="Basic and acidic residues" evidence="1">
    <location>
        <begin position="102"/>
        <end position="112"/>
    </location>
</feature>